<proteinExistence type="predicted"/>
<dbReference type="Proteomes" id="UP000006039">
    <property type="component" value="Unassembled WGS sequence"/>
</dbReference>
<gene>
    <name evidence="3" type="primary">20342757</name>
    <name evidence="2" type="ORF">GGTG_02299</name>
</gene>
<organism evidence="2">
    <name type="scientific">Gaeumannomyces tritici (strain R3-111a-1)</name>
    <name type="common">Wheat and barley take-all root rot fungus</name>
    <name type="synonym">Gaeumannomyces graminis var. tritici</name>
    <dbReference type="NCBI Taxonomy" id="644352"/>
    <lineage>
        <taxon>Eukaryota</taxon>
        <taxon>Fungi</taxon>
        <taxon>Dikarya</taxon>
        <taxon>Ascomycota</taxon>
        <taxon>Pezizomycotina</taxon>
        <taxon>Sordariomycetes</taxon>
        <taxon>Sordariomycetidae</taxon>
        <taxon>Magnaporthales</taxon>
        <taxon>Magnaporthaceae</taxon>
        <taxon>Gaeumannomyces</taxon>
    </lineage>
</organism>
<dbReference type="GeneID" id="20342757"/>
<dbReference type="HOGENOM" id="CLU_2109193_0_0_1"/>
<evidence type="ECO:0000313" key="3">
    <source>
        <dbReference type="EnsemblFungi" id="EJT82325"/>
    </source>
</evidence>
<evidence type="ECO:0000313" key="2">
    <source>
        <dbReference type="EMBL" id="EJT82325.1"/>
    </source>
</evidence>
<reference evidence="3" key="4">
    <citation type="journal article" date="2015" name="G3 (Bethesda)">
        <title>Genome sequences of three phytopathogenic species of the Magnaporthaceae family of fungi.</title>
        <authorList>
            <person name="Okagaki L.H."/>
            <person name="Nunes C.C."/>
            <person name="Sailsbery J."/>
            <person name="Clay B."/>
            <person name="Brown D."/>
            <person name="John T."/>
            <person name="Oh Y."/>
            <person name="Young N."/>
            <person name="Fitzgerald M."/>
            <person name="Haas B.J."/>
            <person name="Zeng Q."/>
            <person name="Young S."/>
            <person name="Adiconis X."/>
            <person name="Fan L."/>
            <person name="Levin J.Z."/>
            <person name="Mitchell T.K."/>
            <person name="Okubara P.A."/>
            <person name="Farman M.L."/>
            <person name="Kohn L.M."/>
            <person name="Birren B."/>
            <person name="Ma L.-J."/>
            <person name="Dean R.A."/>
        </authorList>
    </citation>
    <scope>NUCLEOTIDE SEQUENCE</scope>
    <source>
        <strain evidence="3">R3-111a-1</strain>
    </source>
</reference>
<evidence type="ECO:0008006" key="5">
    <source>
        <dbReference type="Google" id="ProtNLM"/>
    </source>
</evidence>
<reference evidence="4" key="1">
    <citation type="submission" date="2010-07" db="EMBL/GenBank/DDBJ databases">
        <title>The genome sequence of Gaeumannomyces graminis var. tritici strain R3-111a-1.</title>
        <authorList>
            <consortium name="The Broad Institute Genome Sequencing Platform"/>
            <person name="Ma L.-J."/>
            <person name="Dead R."/>
            <person name="Young S."/>
            <person name="Zeng Q."/>
            <person name="Koehrsen M."/>
            <person name="Alvarado L."/>
            <person name="Berlin A."/>
            <person name="Chapman S.B."/>
            <person name="Chen Z."/>
            <person name="Freedman E."/>
            <person name="Gellesch M."/>
            <person name="Goldberg J."/>
            <person name="Griggs A."/>
            <person name="Gujja S."/>
            <person name="Heilman E.R."/>
            <person name="Heiman D."/>
            <person name="Hepburn T."/>
            <person name="Howarth C."/>
            <person name="Jen D."/>
            <person name="Larson L."/>
            <person name="Mehta T."/>
            <person name="Neiman D."/>
            <person name="Pearson M."/>
            <person name="Roberts A."/>
            <person name="Saif S."/>
            <person name="Shea T."/>
            <person name="Shenoy N."/>
            <person name="Sisk P."/>
            <person name="Stolte C."/>
            <person name="Sykes S."/>
            <person name="Walk T."/>
            <person name="White J."/>
            <person name="Yandava C."/>
            <person name="Haas B."/>
            <person name="Nusbaum C."/>
            <person name="Birren B."/>
        </authorList>
    </citation>
    <scope>NUCLEOTIDE SEQUENCE [LARGE SCALE GENOMIC DNA]</scope>
    <source>
        <strain evidence="4">R3-111a-1</strain>
    </source>
</reference>
<reference evidence="2" key="3">
    <citation type="submission" date="2010-09" db="EMBL/GenBank/DDBJ databases">
        <title>Annotation of Gaeumannomyces graminis var. tritici R3-111a-1.</title>
        <authorList>
            <consortium name="The Broad Institute Genome Sequencing Platform"/>
            <person name="Ma L.-J."/>
            <person name="Dead R."/>
            <person name="Young S.K."/>
            <person name="Zeng Q."/>
            <person name="Gargeya S."/>
            <person name="Fitzgerald M."/>
            <person name="Haas B."/>
            <person name="Abouelleil A."/>
            <person name="Alvarado L."/>
            <person name="Arachchi H.M."/>
            <person name="Berlin A."/>
            <person name="Brown A."/>
            <person name="Chapman S.B."/>
            <person name="Chen Z."/>
            <person name="Dunbar C."/>
            <person name="Freedman E."/>
            <person name="Gearin G."/>
            <person name="Gellesch M."/>
            <person name="Goldberg J."/>
            <person name="Griggs A."/>
            <person name="Gujja S."/>
            <person name="Heiman D."/>
            <person name="Howarth C."/>
            <person name="Larson L."/>
            <person name="Lui A."/>
            <person name="MacDonald P.J.P."/>
            <person name="Mehta T."/>
            <person name="Montmayeur A."/>
            <person name="Murphy C."/>
            <person name="Neiman D."/>
            <person name="Pearson M."/>
            <person name="Priest M."/>
            <person name="Roberts A."/>
            <person name="Saif S."/>
            <person name="Shea T."/>
            <person name="Shenoy N."/>
            <person name="Sisk P."/>
            <person name="Stolte C."/>
            <person name="Sykes S."/>
            <person name="Yandava C."/>
            <person name="Wortman J."/>
            <person name="Nusbaum C."/>
            <person name="Birren B."/>
        </authorList>
    </citation>
    <scope>NUCLEOTIDE SEQUENCE</scope>
    <source>
        <strain evidence="2">R3-111a-1</strain>
    </source>
</reference>
<evidence type="ECO:0000256" key="1">
    <source>
        <dbReference type="SAM" id="SignalP"/>
    </source>
</evidence>
<feature type="chain" id="PRO_5015094222" description="Cyanovirin-N domain-containing protein" evidence="1">
    <location>
        <begin position="25"/>
        <end position="115"/>
    </location>
</feature>
<dbReference type="RefSeq" id="XP_009218334.1">
    <property type="nucleotide sequence ID" value="XM_009220070.1"/>
</dbReference>
<reference evidence="2" key="2">
    <citation type="submission" date="2010-07" db="EMBL/GenBank/DDBJ databases">
        <authorList>
            <consortium name="The Broad Institute Genome Sequencing Platform"/>
            <consortium name="Broad Institute Genome Sequencing Center for Infectious Disease"/>
            <person name="Ma L.-J."/>
            <person name="Dead R."/>
            <person name="Young S."/>
            <person name="Zeng Q."/>
            <person name="Koehrsen M."/>
            <person name="Alvarado L."/>
            <person name="Berlin A."/>
            <person name="Chapman S.B."/>
            <person name="Chen Z."/>
            <person name="Freedman E."/>
            <person name="Gellesch M."/>
            <person name="Goldberg J."/>
            <person name="Griggs A."/>
            <person name="Gujja S."/>
            <person name="Heilman E.R."/>
            <person name="Heiman D."/>
            <person name="Hepburn T."/>
            <person name="Howarth C."/>
            <person name="Jen D."/>
            <person name="Larson L."/>
            <person name="Mehta T."/>
            <person name="Neiman D."/>
            <person name="Pearson M."/>
            <person name="Roberts A."/>
            <person name="Saif S."/>
            <person name="Shea T."/>
            <person name="Shenoy N."/>
            <person name="Sisk P."/>
            <person name="Stolte C."/>
            <person name="Sykes S."/>
            <person name="Walk T."/>
            <person name="White J."/>
            <person name="Yandava C."/>
            <person name="Haas B."/>
            <person name="Nusbaum C."/>
            <person name="Birren B."/>
        </authorList>
    </citation>
    <scope>NUCLEOTIDE SEQUENCE</scope>
    <source>
        <strain evidence="2">R3-111a-1</strain>
    </source>
</reference>
<sequence>MAVLRVFVVQLAAVASLLLGTAEAAHVHTVAFKASPLDGSWRMVNVTTDGACVNLGNCKRAQVGKHFTNDQCRYYADEKCRVLVKKGGQNDFKWDEGFALLTSQRWLSVQSVQCD</sequence>
<dbReference type="EnsemblFungi" id="EJT82325">
    <property type="protein sequence ID" value="EJT82325"/>
    <property type="gene ID" value="GGTG_02299"/>
</dbReference>
<feature type="signal peptide" evidence="1">
    <location>
        <begin position="1"/>
        <end position="24"/>
    </location>
</feature>
<dbReference type="VEuPathDB" id="FungiDB:GGTG_02299"/>
<evidence type="ECO:0000313" key="4">
    <source>
        <dbReference type="Proteomes" id="UP000006039"/>
    </source>
</evidence>
<keyword evidence="4" id="KW-1185">Reference proteome</keyword>
<dbReference type="EMBL" id="GL385395">
    <property type="protein sequence ID" value="EJT82325.1"/>
    <property type="molecule type" value="Genomic_DNA"/>
</dbReference>
<keyword evidence="1" id="KW-0732">Signal</keyword>
<reference evidence="3" key="5">
    <citation type="submission" date="2018-04" db="UniProtKB">
        <authorList>
            <consortium name="EnsemblFungi"/>
        </authorList>
    </citation>
    <scope>IDENTIFICATION</scope>
    <source>
        <strain evidence="3">R3-111a-1</strain>
    </source>
</reference>
<accession>J3NLZ4</accession>
<name>J3NLZ4_GAET3</name>
<protein>
    <recommendedName>
        <fullName evidence="5">Cyanovirin-N domain-containing protein</fullName>
    </recommendedName>
</protein>
<dbReference type="AlphaFoldDB" id="J3NLZ4"/>